<evidence type="ECO:0000313" key="2">
    <source>
        <dbReference type="Proteomes" id="UP001174909"/>
    </source>
</evidence>
<dbReference type="AlphaFoldDB" id="A0AA35T0R5"/>
<sequence length="43" mass="5010">MIPEIDLEPDGVQEMLGMLNWEVVPLQEERYQFHHSSIVTGLQ</sequence>
<organism evidence="1 2">
    <name type="scientific">Geodia barretti</name>
    <name type="common">Barrett's horny sponge</name>
    <dbReference type="NCBI Taxonomy" id="519541"/>
    <lineage>
        <taxon>Eukaryota</taxon>
        <taxon>Metazoa</taxon>
        <taxon>Porifera</taxon>
        <taxon>Demospongiae</taxon>
        <taxon>Heteroscleromorpha</taxon>
        <taxon>Tetractinellida</taxon>
        <taxon>Astrophorina</taxon>
        <taxon>Geodiidae</taxon>
        <taxon>Geodia</taxon>
    </lineage>
</organism>
<protein>
    <submittedName>
        <fullName evidence="1">Uncharacterized protein</fullName>
    </submittedName>
</protein>
<name>A0AA35T0R5_GEOBA</name>
<dbReference type="EMBL" id="CASHTH010003016">
    <property type="protein sequence ID" value="CAI8038857.1"/>
    <property type="molecule type" value="Genomic_DNA"/>
</dbReference>
<gene>
    <name evidence="1" type="ORF">GBAR_LOCUS21654</name>
</gene>
<reference evidence="1" key="1">
    <citation type="submission" date="2023-03" db="EMBL/GenBank/DDBJ databases">
        <authorList>
            <person name="Steffen K."/>
            <person name="Cardenas P."/>
        </authorList>
    </citation>
    <scope>NUCLEOTIDE SEQUENCE</scope>
</reference>
<dbReference type="Proteomes" id="UP001174909">
    <property type="component" value="Unassembled WGS sequence"/>
</dbReference>
<keyword evidence="2" id="KW-1185">Reference proteome</keyword>
<evidence type="ECO:0000313" key="1">
    <source>
        <dbReference type="EMBL" id="CAI8038857.1"/>
    </source>
</evidence>
<proteinExistence type="predicted"/>
<comment type="caution">
    <text evidence="1">The sequence shown here is derived from an EMBL/GenBank/DDBJ whole genome shotgun (WGS) entry which is preliminary data.</text>
</comment>
<accession>A0AA35T0R5</accession>